<comment type="caution">
    <text evidence="2">The sequence shown here is derived from an EMBL/GenBank/DDBJ whole genome shotgun (WGS) entry which is preliminary data.</text>
</comment>
<evidence type="ECO:0000256" key="1">
    <source>
        <dbReference type="SAM" id="MobiDB-lite"/>
    </source>
</evidence>
<feature type="compositionally biased region" description="Basic and acidic residues" evidence="1">
    <location>
        <begin position="52"/>
        <end position="63"/>
    </location>
</feature>
<organism evidence="2 3">
    <name type="scientific">Neorhodopirellula lusitana</name>
    <dbReference type="NCBI Taxonomy" id="445327"/>
    <lineage>
        <taxon>Bacteria</taxon>
        <taxon>Pseudomonadati</taxon>
        <taxon>Planctomycetota</taxon>
        <taxon>Planctomycetia</taxon>
        <taxon>Pirellulales</taxon>
        <taxon>Pirellulaceae</taxon>
        <taxon>Neorhodopirellula</taxon>
    </lineage>
</organism>
<dbReference type="EMBL" id="FXUG01000002">
    <property type="protein sequence ID" value="SMP48001.1"/>
    <property type="molecule type" value="Genomic_DNA"/>
</dbReference>
<protein>
    <submittedName>
        <fullName evidence="2">Uncharacterized protein</fullName>
    </submittedName>
</protein>
<sequence length="136" mass="14477">MNTPRENCHLLPLYSPASLPQRSLQLLTVLVCVFCLRSIQADQPVAASNPVMHERVSNGESARKQKSNQLIPENTSVVPNSSDKAQKLTNRGDGTGAALGGQAINSGIIRLKFQGSYEVSMEGVGVARGTGTTTLE</sequence>
<feature type="compositionally biased region" description="Polar residues" evidence="1">
    <location>
        <begin position="67"/>
        <end position="89"/>
    </location>
</feature>
<reference evidence="2 3" key="1">
    <citation type="submission" date="2017-05" db="EMBL/GenBank/DDBJ databases">
        <authorList>
            <person name="Varghese N."/>
            <person name="Submissions S."/>
        </authorList>
    </citation>
    <scope>NUCLEOTIDE SEQUENCE [LARGE SCALE GENOMIC DNA]</scope>
    <source>
        <strain evidence="2 3">DSM 25457</strain>
    </source>
</reference>
<keyword evidence="3" id="KW-1185">Reference proteome</keyword>
<evidence type="ECO:0000313" key="2">
    <source>
        <dbReference type="EMBL" id="SMP48001.1"/>
    </source>
</evidence>
<dbReference type="Proteomes" id="UP001158067">
    <property type="component" value="Unassembled WGS sequence"/>
</dbReference>
<name>A0ABY1PW16_9BACT</name>
<proteinExistence type="predicted"/>
<feature type="region of interest" description="Disordered" evidence="1">
    <location>
        <begin position="47"/>
        <end position="100"/>
    </location>
</feature>
<accession>A0ABY1PW16</accession>
<gene>
    <name evidence="2" type="ORF">SAMN06265222_102375</name>
</gene>
<evidence type="ECO:0000313" key="3">
    <source>
        <dbReference type="Proteomes" id="UP001158067"/>
    </source>
</evidence>